<dbReference type="OrthoDB" id="4961561at2759"/>
<evidence type="ECO:0000256" key="1">
    <source>
        <dbReference type="SAM" id="SignalP"/>
    </source>
</evidence>
<dbReference type="EMBL" id="AZGY01000002">
    <property type="protein sequence ID" value="OAA32263.1"/>
    <property type="molecule type" value="Genomic_DNA"/>
</dbReference>
<sequence>MRPLGSALLCSLATTAAAEVHIHYDRSLEGLVERFETEEVVLDVRRAAAQLGALKNNLSLEERADDVSERGAAAAAALSSEGVLLLPQALSKRQQCEAGFGYCAST</sequence>
<gene>
    <name evidence="2" type="ORF">AAL_01595</name>
</gene>
<feature type="signal peptide" evidence="1">
    <location>
        <begin position="1"/>
        <end position="18"/>
    </location>
</feature>
<evidence type="ECO:0000313" key="2">
    <source>
        <dbReference type="EMBL" id="OAA32263.1"/>
    </source>
</evidence>
<name>A0A166UAC0_9HYPO</name>
<accession>A0A166UAC0</accession>
<keyword evidence="3" id="KW-1185">Reference proteome</keyword>
<reference evidence="2 3" key="1">
    <citation type="journal article" date="2016" name="Genome Biol. Evol.">
        <title>Divergent and convergent evolution of fungal pathogenicity.</title>
        <authorList>
            <person name="Shang Y."/>
            <person name="Xiao G."/>
            <person name="Zheng P."/>
            <person name="Cen K."/>
            <person name="Zhan S."/>
            <person name="Wang C."/>
        </authorList>
    </citation>
    <scope>NUCLEOTIDE SEQUENCE [LARGE SCALE GENOMIC DNA]</scope>
    <source>
        <strain evidence="2 3">RCEF 2490</strain>
    </source>
</reference>
<feature type="chain" id="PRO_5007880481" evidence="1">
    <location>
        <begin position="19"/>
        <end position="106"/>
    </location>
</feature>
<organism evidence="2 3">
    <name type="scientific">Moelleriella libera RCEF 2490</name>
    <dbReference type="NCBI Taxonomy" id="1081109"/>
    <lineage>
        <taxon>Eukaryota</taxon>
        <taxon>Fungi</taxon>
        <taxon>Dikarya</taxon>
        <taxon>Ascomycota</taxon>
        <taxon>Pezizomycotina</taxon>
        <taxon>Sordariomycetes</taxon>
        <taxon>Hypocreomycetidae</taxon>
        <taxon>Hypocreales</taxon>
        <taxon>Clavicipitaceae</taxon>
        <taxon>Moelleriella</taxon>
    </lineage>
</organism>
<dbReference type="AlphaFoldDB" id="A0A166UAC0"/>
<comment type="caution">
    <text evidence="2">The sequence shown here is derived from an EMBL/GenBank/DDBJ whole genome shotgun (WGS) entry which is preliminary data.</text>
</comment>
<keyword evidence="1" id="KW-0732">Signal</keyword>
<dbReference type="Proteomes" id="UP000078544">
    <property type="component" value="Unassembled WGS sequence"/>
</dbReference>
<protein>
    <submittedName>
        <fullName evidence="2">Uncharacterized protein</fullName>
    </submittedName>
</protein>
<evidence type="ECO:0000313" key="3">
    <source>
        <dbReference type="Proteomes" id="UP000078544"/>
    </source>
</evidence>
<proteinExistence type="predicted"/>